<sequence length="627" mass="73362">MDIKWLFNRFRKMSLKEIKYRLKVKRFDGKIKKGYTISIKDRNMNFFHINKACFCEKTKKDIKKYAEEILSGNYDIFNEKVNLNNENLFFLDQINNFKWDNNKYSDINIINKVGDAKIILEINKQQYLLDLALAYIVTNESKYYYKVVDEILRWINDCNNYIGPGWKSGLEIGLRCLSWMYSLSIINCENELKYEEKLKILDSLIEQADFVYNRLSLFSSANNHLVGEAAFLLHVSFFVNCNRSDKWRIRAIKILNEQINNQFFDDGVNKEQSINYQLHTMELYFLSQNLLNINDMSLDNKCLEILKNSCRYILCISEKDGSYFNIGDEDGGEILRFRVEDNKVNSLLSCAEDVLNVSIDRKLYSNVKDKLIYKVNELEKFEVISENNTNIFRNGGMLVKNLYFNNKKYKISFDFGECGLSPLYAHAHSDLFSFNLNINGKPIFIDCGTYKYHNSNGLRDYFRSSIAHNTISINEKDHIEFLGNFMCNKSPKCLILDINKNMISCFSDSYKNIKCGIFRTLEFNNTHLLIKDRVENNSNKDVELKQYFNLDSTCRIHLQDNKSFNINNQIKLILGNIDSFEVVNGDSNLNIGLQSPRYNILCNTNIIITKTKVEKNSTKNIVTKLML</sequence>
<gene>
    <name evidence="7" type="ordered locus">CPR_0460</name>
</gene>
<dbReference type="SUPFAM" id="SSF48230">
    <property type="entry name" value="Chondroitin AC/alginate lyase"/>
    <property type="match status" value="1"/>
</dbReference>
<dbReference type="Pfam" id="PF07940">
    <property type="entry name" value="Hepar_II_III_C"/>
    <property type="match status" value="1"/>
</dbReference>
<dbReference type="Gene3D" id="1.50.10.100">
    <property type="entry name" value="Chondroitin AC/alginate lyase"/>
    <property type="match status" value="1"/>
</dbReference>
<dbReference type="GO" id="GO:0042597">
    <property type="term" value="C:periplasmic space"/>
    <property type="evidence" value="ECO:0007669"/>
    <property type="project" value="UniProtKB-SubCell"/>
</dbReference>
<dbReference type="Pfam" id="PF16889">
    <property type="entry name" value="Hepar_II_III_N"/>
    <property type="match status" value="1"/>
</dbReference>
<dbReference type="InterPro" id="IPR031680">
    <property type="entry name" value="Hepar_II_III_N"/>
</dbReference>
<keyword evidence="3" id="KW-0574">Periplasm</keyword>
<dbReference type="RefSeq" id="WP_011591563.1">
    <property type="nucleotide sequence ID" value="NC_008262.1"/>
</dbReference>
<dbReference type="Gene3D" id="2.70.98.70">
    <property type="match status" value="1"/>
</dbReference>
<dbReference type="KEGG" id="cpr:CPR_0460"/>
<dbReference type="InterPro" id="IPR008929">
    <property type="entry name" value="Chondroitin_lyas"/>
</dbReference>
<dbReference type="InterPro" id="IPR012480">
    <property type="entry name" value="Hepar_II_III_C"/>
</dbReference>
<evidence type="ECO:0000313" key="8">
    <source>
        <dbReference type="Proteomes" id="UP000001824"/>
    </source>
</evidence>
<protein>
    <submittedName>
        <fullName evidence="7">Heparinase II/III-like protein</fullName>
    </submittedName>
</protein>
<evidence type="ECO:0000256" key="3">
    <source>
        <dbReference type="ARBA" id="ARBA00022764"/>
    </source>
</evidence>
<evidence type="ECO:0000313" key="7">
    <source>
        <dbReference type="EMBL" id="ABG85999.1"/>
    </source>
</evidence>
<dbReference type="AlphaFoldDB" id="Q0SVR1"/>
<evidence type="ECO:0000259" key="5">
    <source>
        <dbReference type="Pfam" id="PF07940"/>
    </source>
</evidence>
<comment type="subcellular location">
    <subcellularLocation>
        <location evidence="1">Periplasm</location>
    </subcellularLocation>
</comment>
<dbReference type="Proteomes" id="UP000001824">
    <property type="component" value="Chromosome"/>
</dbReference>
<dbReference type="CAZy" id="PL12">
    <property type="family name" value="Polysaccharide Lyase Family 12"/>
</dbReference>
<reference evidence="7 8" key="1">
    <citation type="journal article" date="2006" name="Genome Res.">
        <title>Skewed genomic variability in strains of the toxigenic bacterial pathogen, Clostridium perfringens.</title>
        <authorList>
            <person name="Myers G.S."/>
            <person name="Rasko D.A."/>
            <person name="Cheung J.K."/>
            <person name="Ravel J."/>
            <person name="Seshadri R."/>
            <person name="Deboy R.T."/>
            <person name="Ren Q."/>
            <person name="Varga J."/>
            <person name="Awad M.M."/>
            <person name="Brinkac L.M."/>
            <person name="Daugherty S.C."/>
            <person name="Haft D.H."/>
            <person name="Dodson R.J."/>
            <person name="Madupu R."/>
            <person name="Nelson W.C."/>
            <person name="Rosovitz M.J."/>
            <person name="Sullivan S.A."/>
            <person name="Khouri H."/>
            <person name="Dimitrov G.I."/>
            <person name="Watkins K.L."/>
            <person name="Mulligan S."/>
            <person name="Benton J."/>
            <person name="Radune D."/>
            <person name="Fisher D.J."/>
            <person name="Atkins H.S."/>
            <person name="Hiscox T."/>
            <person name="Jost B.H."/>
            <person name="Billington S.J."/>
            <person name="Songer J.G."/>
            <person name="McClane B.A."/>
            <person name="Titball R.W."/>
            <person name="Rood J.I."/>
            <person name="Melville S.B."/>
            <person name="Paulsen I.T."/>
        </authorList>
    </citation>
    <scope>NUCLEOTIDE SEQUENCE [LARGE SCALE GENOMIC DNA]</scope>
    <source>
        <strain evidence="8">SM101 / Type A</strain>
    </source>
</reference>
<evidence type="ECO:0000256" key="4">
    <source>
        <dbReference type="ARBA" id="ARBA00023239"/>
    </source>
</evidence>
<dbReference type="EMBL" id="CP000312">
    <property type="protein sequence ID" value="ABG85999.1"/>
    <property type="molecule type" value="Genomic_DNA"/>
</dbReference>
<keyword evidence="2" id="KW-0732">Signal</keyword>
<feature type="domain" description="Heparinase II/III-like C-terminal" evidence="5">
    <location>
        <begin position="404"/>
        <end position="613"/>
    </location>
</feature>
<evidence type="ECO:0000256" key="2">
    <source>
        <dbReference type="ARBA" id="ARBA00022729"/>
    </source>
</evidence>
<evidence type="ECO:0000259" key="6">
    <source>
        <dbReference type="Pfam" id="PF16889"/>
    </source>
</evidence>
<dbReference type="GO" id="GO:0016829">
    <property type="term" value="F:lyase activity"/>
    <property type="evidence" value="ECO:0007669"/>
    <property type="project" value="UniProtKB-KW"/>
</dbReference>
<feature type="domain" description="Heparin-sulfate lyase N-terminal" evidence="6">
    <location>
        <begin position="92"/>
        <end position="286"/>
    </location>
</feature>
<dbReference type="PANTHER" id="PTHR39210">
    <property type="entry name" value="HEPARIN-SULFATE LYASE"/>
    <property type="match status" value="1"/>
</dbReference>
<organism evidence="7 8">
    <name type="scientific">Clostridium perfringens (strain SM101 / Type A)</name>
    <dbReference type="NCBI Taxonomy" id="289380"/>
    <lineage>
        <taxon>Bacteria</taxon>
        <taxon>Bacillati</taxon>
        <taxon>Bacillota</taxon>
        <taxon>Clostridia</taxon>
        <taxon>Eubacteriales</taxon>
        <taxon>Clostridiaceae</taxon>
        <taxon>Clostridium</taxon>
    </lineage>
</organism>
<keyword evidence="4" id="KW-0456">Lyase</keyword>
<dbReference type="BioCyc" id="CPER289380:GI76-477-MONOMER"/>
<name>Q0SVR1_CLOPS</name>
<proteinExistence type="predicted"/>
<accession>Q0SVR1</accession>
<dbReference type="PANTHER" id="PTHR39210:SF1">
    <property type="entry name" value="HEPARIN-SULFATE LYASE"/>
    <property type="match status" value="1"/>
</dbReference>
<evidence type="ECO:0000256" key="1">
    <source>
        <dbReference type="ARBA" id="ARBA00004418"/>
    </source>
</evidence>